<keyword evidence="3" id="KW-1185">Reference proteome</keyword>
<evidence type="ECO:0000313" key="2">
    <source>
        <dbReference type="EMBL" id="KAK7499245.1"/>
    </source>
</evidence>
<comment type="caution">
    <text evidence="2">The sequence shown here is derived from an EMBL/GenBank/DDBJ whole genome shotgun (WGS) entry which is preliminary data.</text>
</comment>
<feature type="region of interest" description="Disordered" evidence="1">
    <location>
        <begin position="1"/>
        <end position="49"/>
    </location>
</feature>
<feature type="region of interest" description="Disordered" evidence="1">
    <location>
        <begin position="180"/>
        <end position="202"/>
    </location>
</feature>
<evidence type="ECO:0000313" key="3">
    <source>
        <dbReference type="Proteomes" id="UP001519460"/>
    </source>
</evidence>
<dbReference type="EMBL" id="JACVVK020000045">
    <property type="protein sequence ID" value="KAK7499245.1"/>
    <property type="molecule type" value="Genomic_DNA"/>
</dbReference>
<gene>
    <name evidence="2" type="ORF">BaRGS_00009505</name>
</gene>
<sequence>MSSRSAAAKVVKAVMGASDTVTDSDNNKKRHLSLSPSADHNESKKSKAVGVRESLDELVAEARGMDKEMLAASSVDTNGIHETILTRVNKALTQSTMADTNEGENKFLRQVVPALVTAVSVAVSEAINHIFRQREKDMPDQHRLQCTMDKLQSNMLRLKYENDALQQYSRRETVRIFGIPEQATGTRGDGDEDDADAAGGGDVQQENLQTKVLSIFRDCGADIKPEDISVVHRTGRRSRGGGRPVLVRFVSRRHHREVMSKKKAQKNKGGYEKVFINEDLTNLRVKLLHYTRDLPTVERAWTSNGKIWAVRKRPPGSTPNSATTQPISIENPDDLFKLGVSTVSYKDLGLDYLLA</sequence>
<organism evidence="2 3">
    <name type="scientific">Batillaria attramentaria</name>
    <dbReference type="NCBI Taxonomy" id="370345"/>
    <lineage>
        <taxon>Eukaryota</taxon>
        <taxon>Metazoa</taxon>
        <taxon>Spiralia</taxon>
        <taxon>Lophotrochozoa</taxon>
        <taxon>Mollusca</taxon>
        <taxon>Gastropoda</taxon>
        <taxon>Caenogastropoda</taxon>
        <taxon>Sorbeoconcha</taxon>
        <taxon>Cerithioidea</taxon>
        <taxon>Batillariidae</taxon>
        <taxon>Batillaria</taxon>
    </lineage>
</organism>
<dbReference type="AlphaFoldDB" id="A0ABD0LIP4"/>
<reference evidence="2 3" key="1">
    <citation type="journal article" date="2023" name="Sci. Data">
        <title>Genome assembly of the Korean intertidal mud-creeper Batillaria attramentaria.</title>
        <authorList>
            <person name="Patra A.K."/>
            <person name="Ho P.T."/>
            <person name="Jun S."/>
            <person name="Lee S.J."/>
            <person name="Kim Y."/>
            <person name="Won Y.J."/>
        </authorList>
    </citation>
    <scope>NUCLEOTIDE SEQUENCE [LARGE SCALE GENOMIC DNA]</scope>
    <source>
        <strain evidence="2">Wonlab-2016</strain>
    </source>
</reference>
<protein>
    <submittedName>
        <fullName evidence="2">Uncharacterized protein</fullName>
    </submittedName>
</protein>
<dbReference type="Proteomes" id="UP001519460">
    <property type="component" value="Unassembled WGS sequence"/>
</dbReference>
<name>A0ABD0LIP4_9CAEN</name>
<proteinExistence type="predicted"/>
<accession>A0ABD0LIP4</accession>
<evidence type="ECO:0000256" key="1">
    <source>
        <dbReference type="SAM" id="MobiDB-lite"/>
    </source>
</evidence>
<feature type="compositionally biased region" description="Low complexity" evidence="1">
    <location>
        <begin position="1"/>
        <end position="14"/>
    </location>
</feature>